<accession>A0A212L874</accession>
<dbReference type="SUPFAM" id="SSF103025">
    <property type="entry name" value="Folate-binding domain"/>
    <property type="match status" value="1"/>
</dbReference>
<keyword evidence="1" id="KW-0809">Transit peptide</keyword>
<keyword evidence="3" id="KW-0808">Transferase</keyword>
<name>A0A212L874_9HYPH</name>
<dbReference type="PANTHER" id="PTHR22602">
    <property type="entry name" value="TRANSFERASE CAF17, MITOCHONDRIAL-RELATED"/>
    <property type="match status" value="1"/>
</dbReference>
<dbReference type="EMBL" id="FMJD01000004">
    <property type="protein sequence ID" value="SCM73720.1"/>
    <property type="molecule type" value="Genomic_DNA"/>
</dbReference>
<evidence type="ECO:0000256" key="1">
    <source>
        <dbReference type="ARBA" id="ARBA00022946"/>
    </source>
</evidence>
<dbReference type="NCBIfam" id="TIGR03317">
    <property type="entry name" value="ygfZ_signature"/>
    <property type="match status" value="1"/>
</dbReference>
<protein>
    <submittedName>
        <fullName evidence="3">Putative aminomethyltransferase protein (Glycine cleavage)</fullName>
    </submittedName>
</protein>
<dbReference type="Pfam" id="PF25455">
    <property type="entry name" value="Beta-barrel_CAF17_C"/>
    <property type="match status" value="1"/>
</dbReference>
<dbReference type="AlphaFoldDB" id="A0A212L874"/>
<dbReference type="GO" id="GO:0016226">
    <property type="term" value="P:iron-sulfur cluster assembly"/>
    <property type="evidence" value="ECO:0007669"/>
    <property type="project" value="TreeGrafter"/>
</dbReference>
<dbReference type="InterPro" id="IPR057460">
    <property type="entry name" value="CAF17_C"/>
</dbReference>
<dbReference type="GO" id="GO:0008168">
    <property type="term" value="F:methyltransferase activity"/>
    <property type="evidence" value="ECO:0007669"/>
    <property type="project" value="UniProtKB-KW"/>
</dbReference>
<dbReference type="InterPro" id="IPR027266">
    <property type="entry name" value="TrmE/GcvT-like"/>
</dbReference>
<proteinExistence type="predicted"/>
<dbReference type="RefSeq" id="WP_288199562.1">
    <property type="nucleotide sequence ID" value="NZ_LT608334.1"/>
</dbReference>
<feature type="domain" description="CAF17 C-terminal" evidence="2">
    <location>
        <begin position="202"/>
        <end position="274"/>
    </location>
</feature>
<keyword evidence="3" id="KW-0489">Methyltransferase</keyword>
<sequence>MADSFLCRLESRSLVEVAGPEASGFLDRMITQKTDVAGERTAAFGALLTPQGKIISDFLVVRQENGGFLLDAPAVGAAELRKRLTMFKLRADVTIGDSPLVVYAGTGTPPAAAGLLATDPRHPGLGWRFYAAEGAVVPDADEARWQAHRVALGIPEAGADLPLLDAFPHDLAMDSLNGVDFDKGCYVGQEVVSRMRYRGTARRRPVVLSAEADLPPAGTEILIGGRVAGHLGSASGTRGIAVLRLDRVRDALAAGEAVTVDGLPVSVALPAWADYGWPETPNPGTPKPDASGPDD</sequence>
<reference evidence="3" key="1">
    <citation type="submission" date="2016-08" db="EMBL/GenBank/DDBJ databases">
        <authorList>
            <person name="Seilhamer J.J."/>
        </authorList>
    </citation>
    <scope>NUCLEOTIDE SEQUENCE</scope>
    <source>
        <strain evidence="3">86</strain>
    </source>
</reference>
<evidence type="ECO:0000259" key="2">
    <source>
        <dbReference type="Pfam" id="PF25455"/>
    </source>
</evidence>
<dbReference type="PANTHER" id="PTHR22602:SF0">
    <property type="entry name" value="TRANSFERASE CAF17, MITOCHONDRIAL-RELATED"/>
    <property type="match status" value="1"/>
</dbReference>
<dbReference type="Gene3D" id="3.30.1360.120">
    <property type="entry name" value="Probable tRNA modification gtpase trme, domain 1"/>
    <property type="match status" value="2"/>
</dbReference>
<organism evidence="3">
    <name type="scientific">uncultured Pleomorphomonas sp</name>
    <dbReference type="NCBI Taxonomy" id="442121"/>
    <lineage>
        <taxon>Bacteria</taxon>
        <taxon>Pseudomonadati</taxon>
        <taxon>Pseudomonadota</taxon>
        <taxon>Alphaproteobacteria</taxon>
        <taxon>Hyphomicrobiales</taxon>
        <taxon>Pleomorphomonadaceae</taxon>
        <taxon>Pleomorphomonas</taxon>
        <taxon>environmental samples</taxon>
    </lineage>
</organism>
<dbReference type="InterPro" id="IPR017703">
    <property type="entry name" value="YgfZ/GCV_T_CS"/>
</dbReference>
<evidence type="ECO:0000313" key="3">
    <source>
        <dbReference type="EMBL" id="SCM73720.1"/>
    </source>
</evidence>
<dbReference type="GO" id="GO:0032259">
    <property type="term" value="P:methylation"/>
    <property type="evidence" value="ECO:0007669"/>
    <property type="project" value="UniProtKB-KW"/>
</dbReference>
<gene>
    <name evidence="3" type="ORF">KL86PLE_120055</name>
</gene>
<dbReference type="InterPro" id="IPR045179">
    <property type="entry name" value="YgfZ/GcvT"/>
</dbReference>